<evidence type="ECO:0000313" key="7">
    <source>
        <dbReference type="EMBL" id="MTH36588.1"/>
    </source>
</evidence>
<dbReference type="GO" id="GO:0009055">
    <property type="term" value="F:electron transfer activity"/>
    <property type="evidence" value="ECO:0007669"/>
    <property type="project" value="InterPro"/>
</dbReference>
<dbReference type="PROSITE" id="PS51007">
    <property type="entry name" value="CYTC"/>
    <property type="match status" value="1"/>
</dbReference>
<dbReference type="Gene3D" id="1.10.760.10">
    <property type="entry name" value="Cytochrome c-like domain"/>
    <property type="match status" value="1"/>
</dbReference>
<dbReference type="SUPFAM" id="SSF46626">
    <property type="entry name" value="Cytochrome c"/>
    <property type="match status" value="1"/>
</dbReference>
<feature type="transmembrane region" description="Helical" evidence="5">
    <location>
        <begin position="17"/>
        <end position="36"/>
    </location>
</feature>
<dbReference type="Proteomes" id="UP000442533">
    <property type="component" value="Unassembled WGS sequence"/>
</dbReference>
<evidence type="ECO:0000256" key="3">
    <source>
        <dbReference type="ARBA" id="ARBA00023004"/>
    </source>
</evidence>
<reference evidence="7 8" key="1">
    <citation type="submission" date="2019-11" db="EMBL/GenBank/DDBJ databases">
        <authorList>
            <person name="Dong K."/>
        </authorList>
    </citation>
    <scope>NUCLEOTIDE SEQUENCE [LARGE SCALE GENOMIC DNA]</scope>
    <source>
        <strain evidence="7 8">JCM 17370</strain>
    </source>
</reference>
<keyword evidence="5" id="KW-0812">Transmembrane</keyword>
<dbReference type="InterPro" id="IPR009056">
    <property type="entry name" value="Cyt_c-like_dom"/>
</dbReference>
<keyword evidence="2 4" id="KW-0479">Metal-binding</keyword>
<sequence>MTEDSEERLRGISRTHLVFVMAVSLSLALLFIWQFGKKHATSADSTRTIEAGRGLYADHCASCHGASLEGQPDWQSPLPSGRLPAPPHDASGHTWHHSDELLFRIVKEGTAAVVGGGYESDMPGFAVVLSDAEIRAVLAFIRSTWPERERRYQSEVSRRD</sequence>
<dbReference type="OrthoDB" id="9811281at2"/>
<evidence type="ECO:0000256" key="1">
    <source>
        <dbReference type="ARBA" id="ARBA00022617"/>
    </source>
</evidence>
<feature type="domain" description="Cytochrome c" evidence="6">
    <location>
        <begin position="47"/>
        <end position="145"/>
    </location>
</feature>
<dbReference type="AlphaFoldDB" id="A0A844HBF6"/>
<proteinExistence type="predicted"/>
<gene>
    <name evidence="7" type="ORF">GL279_18580</name>
</gene>
<accession>A0A844HBF6</accession>
<dbReference type="GO" id="GO:0046872">
    <property type="term" value="F:metal ion binding"/>
    <property type="evidence" value="ECO:0007669"/>
    <property type="project" value="UniProtKB-KW"/>
</dbReference>
<evidence type="ECO:0000256" key="5">
    <source>
        <dbReference type="SAM" id="Phobius"/>
    </source>
</evidence>
<keyword evidence="3 4" id="KW-0408">Iron</keyword>
<protein>
    <submittedName>
        <fullName evidence="7">C-type cytochrome</fullName>
    </submittedName>
</protein>
<keyword evidence="8" id="KW-1185">Reference proteome</keyword>
<dbReference type="Pfam" id="PF00034">
    <property type="entry name" value="Cytochrom_C"/>
    <property type="match status" value="1"/>
</dbReference>
<keyword evidence="5" id="KW-1133">Transmembrane helix</keyword>
<organism evidence="7 8">
    <name type="scientific">Paracoccus limosus</name>
    <dbReference type="NCBI Taxonomy" id="913252"/>
    <lineage>
        <taxon>Bacteria</taxon>
        <taxon>Pseudomonadati</taxon>
        <taxon>Pseudomonadota</taxon>
        <taxon>Alphaproteobacteria</taxon>
        <taxon>Rhodobacterales</taxon>
        <taxon>Paracoccaceae</taxon>
        <taxon>Paracoccus</taxon>
    </lineage>
</organism>
<evidence type="ECO:0000313" key="8">
    <source>
        <dbReference type="Proteomes" id="UP000442533"/>
    </source>
</evidence>
<keyword evidence="1 4" id="KW-0349">Heme</keyword>
<dbReference type="PANTHER" id="PTHR35008">
    <property type="entry name" value="BLL4482 PROTEIN-RELATED"/>
    <property type="match status" value="1"/>
</dbReference>
<evidence type="ECO:0000256" key="2">
    <source>
        <dbReference type="ARBA" id="ARBA00022723"/>
    </source>
</evidence>
<dbReference type="EMBL" id="WMIF01000049">
    <property type="protein sequence ID" value="MTH36588.1"/>
    <property type="molecule type" value="Genomic_DNA"/>
</dbReference>
<dbReference type="InterPro" id="IPR051459">
    <property type="entry name" value="Cytochrome_c-type_DH"/>
</dbReference>
<dbReference type="PANTHER" id="PTHR35008:SF4">
    <property type="entry name" value="BLL4482 PROTEIN"/>
    <property type="match status" value="1"/>
</dbReference>
<evidence type="ECO:0000259" key="6">
    <source>
        <dbReference type="PROSITE" id="PS51007"/>
    </source>
</evidence>
<dbReference type="InterPro" id="IPR036909">
    <property type="entry name" value="Cyt_c-like_dom_sf"/>
</dbReference>
<name>A0A844HBF6_9RHOB</name>
<comment type="caution">
    <text evidence="7">The sequence shown here is derived from an EMBL/GenBank/DDBJ whole genome shotgun (WGS) entry which is preliminary data.</text>
</comment>
<evidence type="ECO:0000256" key="4">
    <source>
        <dbReference type="PROSITE-ProRule" id="PRU00433"/>
    </source>
</evidence>
<dbReference type="GO" id="GO:0020037">
    <property type="term" value="F:heme binding"/>
    <property type="evidence" value="ECO:0007669"/>
    <property type="project" value="InterPro"/>
</dbReference>
<keyword evidence="5" id="KW-0472">Membrane</keyword>